<dbReference type="Proteomes" id="UP000007364">
    <property type="component" value="Unassembled WGS sequence"/>
</dbReference>
<evidence type="ECO:0000313" key="2">
    <source>
        <dbReference type="Proteomes" id="UP000007364"/>
    </source>
</evidence>
<name>K2PZW0_9FLAO</name>
<dbReference type="AlphaFoldDB" id="K2PZW0"/>
<comment type="caution">
    <text evidence="1">The sequence shown here is derived from an EMBL/GenBank/DDBJ whole genome shotgun (WGS) entry which is preliminary data.</text>
</comment>
<protein>
    <submittedName>
        <fullName evidence="1">Putative HlyD-family transporter</fullName>
    </submittedName>
</protein>
<dbReference type="eggNOG" id="COG1566">
    <property type="taxonomic scope" value="Bacteria"/>
</dbReference>
<dbReference type="EMBL" id="AMSG01000030">
    <property type="protein sequence ID" value="EKF54161.1"/>
    <property type="molecule type" value="Genomic_DNA"/>
</dbReference>
<accession>K2PZW0</accession>
<keyword evidence="2" id="KW-1185">Reference proteome</keyword>
<evidence type="ECO:0000313" key="1">
    <source>
        <dbReference type="EMBL" id="EKF54161.1"/>
    </source>
</evidence>
<reference evidence="1 2" key="1">
    <citation type="journal article" date="2012" name="J. Bacteriol.">
        <title>Genome Sequence of Galbibacter marinum Type Strain ck-I2-15.</title>
        <authorList>
            <person name="Lai Q."/>
            <person name="Li C."/>
            <person name="Shao Z."/>
        </authorList>
    </citation>
    <scope>NUCLEOTIDE SEQUENCE [LARGE SCALE GENOMIC DNA]</scope>
    <source>
        <strain evidence="2">ck-I2-15</strain>
    </source>
</reference>
<dbReference type="PATRIC" id="fig|555500.3.peg.2861"/>
<gene>
    <name evidence="1" type="ORF">I215_13892</name>
</gene>
<organism evidence="1 2">
    <name type="scientific">Galbibacter marinus</name>
    <dbReference type="NCBI Taxonomy" id="555500"/>
    <lineage>
        <taxon>Bacteria</taxon>
        <taxon>Pseudomonadati</taxon>
        <taxon>Bacteroidota</taxon>
        <taxon>Flavobacteriia</taxon>
        <taxon>Flavobacteriales</taxon>
        <taxon>Flavobacteriaceae</taxon>
        <taxon>Galbibacter</taxon>
    </lineage>
</organism>
<proteinExistence type="predicted"/>
<dbReference type="STRING" id="555500.I215_13892"/>
<sequence>MMLSNYPETEFGVLKGTVMNISQIPDDKGNYIVDVSIPHELVTSYGKRITFKQEMLAQAEIITEDLRLLERLFYQFRVIIIP</sequence>